<evidence type="ECO:0000313" key="6">
    <source>
        <dbReference type="Proteomes" id="UP000038010"/>
    </source>
</evidence>
<keyword evidence="6" id="KW-1185">Reference proteome</keyword>
<dbReference type="InterPro" id="IPR050654">
    <property type="entry name" value="AChE-related_enzymes"/>
</dbReference>
<dbReference type="EMBL" id="LFJN01000006">
    <property type="protein sequence ID" value="KPI42954.1"/>
    <property type="molecule type" value="Genomic_DNA"/>
</dbReference>
<dbReference type="STRING" id="1664694.A0A0N1P209"/>
<feature type="chain" id="PRO_5005733032" description="Carboxylic ester hydrolase" evidence="3">
    <location>
        <begin position="25"/>
        <end position="395"/>
    </location>
</feature>
<dbReference type="Proteomes" id="UP000038010">
    <property type="component" value="Unassembled WGS sequence"/>
</dbReference>
<gene>
    <name evidence="5" type="ORF">AB675_1737</name>
</gene>
<dbReference type="PROSITE" id="PS00122">
    <property type="entry name" value="CARBOXYLESTERASE_B_1"/>
    <property type="match status" value="1"/>
</dbReference>
<keyword evidence="2 3" id="KW-0378">Hydrolase</keyword>
<dbReference type="SUPFAM" id="SSF53474">
    <property type="entry name" value="alpha/beta-Hydrolases"/>
    <property type="match status" value="1"/>
</dbReference>
<dbReference type="InterPro" id="IPR029058">
    <property type="entry name" value="AB_hydrolase_fold"/>
</dbReference>
<evidence type="ECO:0000256" key="1">
    <source>
        <dbReference type="ARBA" id="ARBA00005964"/>
    </source>
</evidence>
<dbReference type="GeneID" id="28733529"/>
<evidence type="ECO:0000313" key="5">
    <source>
        <dbReference type="EMBL" id="KPI42954.1"/>
    </source>
</evidence>
<dbReference type="RefSeq" id="XP_018002917.1">
    <property type="nucleotide sequence ID" value="XM_018141649.1"/>
</dbReference>
<dbReference type="Gene3D" id="3.40.50.1820">
    <property type="entry name" value="alpha/beta hydrolase"/>
    <property type="match status" value="1"/>
</dbReference>
<dbReference type="PANTHER" id="PTHR43918:SF4">
    <property type="entry name" value="CARBOXYLIC ESTER HYDROLASE"/>
    <property type="match status" value="1"/>
</dbReference>
<dbReference type="PANTHER" id="PTHR43918">
    <property type="entry name" value="ACETYLCHOLINESTERASE"/>
    <property type="match status" value="1"/>
</dbReference>
<dbReference type="VEuPathDB" id="FungiDB:AB675_1737"/>
<evidence type="ECO:0000256" key="3">
    <source>
        <dbReference type="RuleBase" id="RU361235"/>
    </source>
</evidence>
<name>A0A0N1P209_9EURO</name>
<evidence type="ECO:0000259" key="4">
    <source>
        <dbReference type="Pfam" id="PF00135"/>
    </source>
</evidence>
<evidence type="ECO:0000256" key="2">
    <source>
        <dbReference type="ARBA" id="ARBA00022801"/>
    </source>
</evidence>
<comment type="similarity">
    <text evidence="1 3">Belongs to the type-B carboxylesterase/lipase family.</text>
</comment>
<comment type="caution">
    <text evidence="5">The sequence shown here is derived from an EMBL/GenBank/DDBJ whole genome shotgun (WGS) entry which is preliminary data.</text>
</comment>
<dbReference type="Pfam" id="PF00135">
    <property type="entry name" value="COesterase"/>
    <property type="match status" value="1"/>
</dbReference>
<feature type="signal peptide" evidence="3">
    <location>
        <begin position="1"/>
        <end position="24"/>
    </location>
</feature>
<accession>A0A0N1P209</accession>
<dbReference type="GO" id="GO:0052689">
    <property type="term" value="F:carboxylic ester hydrolase activity"/>
    <property type="evidence" value="ECO:0007669"/>
    <property type="project" value="TreeGrafter"/>
</dbReference>
<keyword evidence="3" id="KW-0732">Signal</keyword>
<organism evidence="5 6">
    <name type="scientific">Cyphellophora attinorum</name>
    <dbReference type="NCBI Taxonomy" id="1664694"/>
    <lineage>
        <taxon>Eukaryota</taxon>
        <taxon>Fungi</taxon>
        <taxon>Dikarya</taxon>
        <taxon>Ascomycota</taxon>
        <taxon>Pezizomycotina</taxon>
        <taxon>Eurotiomycetes</taxon>
        <taxon>Chaetothyriomycetidae</taxon>
        <taxon>Chaetothyriales</taxon>
        <taxon>Cyphellophoraceae</taxon>
        <taxon>Cyphellophora</taxon>
    </lineage>
</organism>
<reference evidence="5 6" key="1">
    <citation type="submission" date="2015-06" db="EMBL/GenBank/DDBJ databases">
        <title>Draft genome of the ant-associated black yeast Phialophora attae CBS 131958.</title>
        <authorList>
            <person name="Moreno L.F."/>
            <person name="Stielow B.J."/>
            <person name="de Hoog S."/>
            <person name="Vicente V.A."/>
            <person name="Weiss V.A."/>
            <person name="de Vries M."/>
            <person name="Cruz L.M."/>
            <person name="Souza E.M."/>
        </authorList>
    </citation>
    <scope>NUCLEOTIDE SEQUENCE [LARGE SCALE GENOMIC DNA]</scope>
    <source>
        <strain evidence="5 6">CBS 131958</strain>
    </source>
</reference>
<protein>
    <recommendedName>
        <fullName evidence="3">Carboxylic ester hydrolase</fullName>
        <ecNumber evidence="3">3.1.1.-</ecNumber>
    </recommendedName>
</protein>
<dbReference type="EC" id="3.1.1.-" evidence="3"/>
<dbReference type="AlphaFoldDB" id="A0A0N1P209"/>
<sequence>MASHWVRRSLLGVISLLLASNALAQETPTVKVVNGTYSGIYSAEFSQDQFLGIPFVQPPLGDLRLQNPQPLNTSWDGVRPATSYGPSCFGLNQSEGASEDCLNLNIVRPAGLSKDAGLAVAVWIYGGGFSSGSNSQPTYNLSNFVQQSQEMGTPVIAVSVNYRLHCWGYMWSNEIKDEGVANLGFKDQRLALHWIQENIGAFGGDPLKVTIFGESAGGNSVGTQLIAYGGRDDKLFRAAISQSGAPSTYYRYQTADDWQPFYDAIVNATGCQGAQNTLACLRTVDTDTLYEIFNDNDVVPARTSIYSQAGPKFVQVIDGDFIEESATVQLAKGKFVHVPYILGGNKDESTTFAARGVNTTQDFLDLVIGPWEVSENATSILAALYPDIPGIGSQK</sequence>
<feature type="domain" description="Carboxylesterase type B" evidence="4">
    <location>
        <begin position="28"/>
        <end position="360"/>
    </location>
</feature>
<dbReference type="OrthoDB" id="408631at2759"/>
<proteinExistence type="inferred from homology"/>
<dbReference type="InterPro" id="IPR019826">
    <property type="entry name" value="Carboxylesterase_B_AS"/>
</dbReference>
<dbReference type="InterPro" id="IPR002018">
    <property type="entry name" value="CarbesteraseB"/>
</dbReference>